<keyword evidence="9" id="KW-0804">Transcription</keyword>
<gene>
    <name evidence="13" type="ORF">Tpal_389</name>
</gene>
<dbReference type="Gene3D" id="2.30.30.90">
    <property type="match status" value="1"/>
</dbReference>
<dbReference type="Pfam" id="PF01325">
    <property type="entry name" value="Fe_dep_repress"/>
    <property type="match status" value="1"/>
</dbReference>
<dbReference type="GO" id="GO:0003677">
    <property type="term" value="F:DNA binding"/>
    <property type="evidence" value="ECO:0007669"/>
    <property type="project" value="UniProtKB-KW"/>
</dbReference>
<dbReference type="SUPFAM" id="SSF47979">
    <property type="entry name" value="Iron-dependent repressor protein, dimerization domain"/>
    <property type="match status" value="1"/>
</dbReference>
<protein>
    <recommendedName>
        <fullName evidence="11">Manganese transport regulator</fullName>
    </recommendedName>
</protein>
<dbReference type="Pfam" id="PF02742">
    <property type="entry name" value="Fe_dep_repr_C"/>
    <property type="match status" value="1"/>
</dbReference>
<evidence type="ECO:0000256" key="9">
    <source>
        <dbReference type="ARBA" id="ARBA00023163"/>
    </source>
</evidence>
<evidence type="ECO:0000256" key="4">
    <source>
        <dbReference type="ARBA" id="ARBA00022490"/>
    </source>
</evidence>
<dbReference type="InterPro" id="IPR001367">
    <property type="entry name" value="Fe_dep_repressor"/>
</dbReference>
<dbReference type="InterPro" id="IPR050536">
    <property type="entry name" value="DtxR_MntR_Metal-Reg"/>
</dbReference>
<accession>A0A143Y985</accession>
<dbReference type="InterPro" id="IPR036390">
    <property type="entry name" value="WH_DNA-bd_sf"/>
</dbReference>
<dbReference type="Gene3D" id="1.10.60.10">
    <property type="entry name" value="Iron dependent repressor, metal binding and dimerisation domain"/>
    <property type="match status" value="1"/>
</dbReference>
<dbReference type="Proteomes" id="UP000242754">
    <property type="component" value="Unassembled WGS sequence"/>
</dbReference>
<evidence type="ECO:0000256" key="7">
    <source>
        <dbReference type="ARBA" id="ARBA00023125"/>
    </source>
</evidence>
<evidence type="ECO:0000313" key="13">
    <source>
        <dbReference type="EMBL" id="CZQ83040.1"/>
    </source>
</evidence>
<keyword evidence="6" id="KW-0805">Transcription regulation</keyword>
<evidence type="ECO:0000259" key="12">
    <source>
        <dbReference type="PROSITE" id="PS50944"/>
    </source>
</evidence>
<comment type="subcellular location">
    <subcellularLocation>
        <location evidence="1">Cytoplasm</location>
    </subcellularLocation>
</comment>
<evidence type="ECO:0000256" key="10">
    <source>
        <dbReference type="ARBA" id="ARBA00023211"/>
    </source>
</evidence>
<comment type="similarity">
    <text evidence="2">Belongs to the DtxR/MntR family.</text>
</comment>
<dbReference type="PROSITE" id="PS50944">
    <property type="entry name" value="HTH_DTXR"/>
    <property type="match status" value="1"/>
</dbReference>
<evidence type="ECO:0000313" key="14">
    <source>
        <dbReference type="Proteomes" id="UP000242754"/>
    </source>
</evidence>
<dbReference type="EMBL" id="FJNE01000001">
    <property type="protein sequence ID" value="CZQ83040.1"/>
    <property type="molecule type" value="Genomic_DNA"/>
</dbReference>
<dbReference type="GO" id="GO:0003700">
    <property type="term" value="F:DNA-binding transcription factor activity"/>
    <property type="evidence" value="ECO:0007669"/>
    <property type="project" value="InterPro"/>
</dbReference>
<dbReference type="InterPro" id="IPR036388">
    <property type="entry name" value="WH-like_DNA-bd_sf"/>
</dbReference>
<evidence type="ECO:0000256" key="2">
    <source>
        <dbReference type="ARBA" id="ARBA00007871"/>
    </source>
</evidence>
<keyword evidence="8" id="KW-0010">Activator</keyword>
<dbReference type="OrthoDB" id="9791355at2"/>
<dbReference type="InterPro" id="IPR022687">
    <property type="entry name" value="HTH_DTXR"/>
</dbReference>
<keyword evidence="14" id="KW-1185">Reference proteome</keyword>
<comment type="subunit">
    <text evidence="3">Homodimer.</text>
</comment>
<keyword evidence="10" id="KW-0464">Manganese</keyword>
<reference evidence="13 14" key="1">
    <citation type="submission" date="2016-02" db="EMBL/GenBank/DDBJ databases">
        <authorList>
            <person name="Wen L."/>
            <person name="He K."/>
            <person name="Yang H."/>
        </authorList>
    </citation>
    <scope>NUCLEOTIDE SEQUENCE [LARGE SCALE GENOMIC DNA]</scope>
    <source>
        <strain evidence="13">Trichococcus palustris</strain>
    </source>
</reference>
<evidence type="ECO:0000256" key="6">
    <source>
        <dbReference type="ARBA" id="ARBA00023015"/>
    </source>
</evidence>
<dbReference type="Pfam" id="PF04023">
    <property type="entry name" value="FeoA"/>
    <property type="match status" value="1"/>
</dbReference>
<evidence type="ECO:0000256" key="3">
    <source>
        <dbReference type="ARBA" id="ARBA00011738"/>
    </source>
</evidence>
<dbReference type="InterPro" id="IPR007167">
    <property type="entry name" value="Fe-transptr_FeoA-like"/>
</dbReference>
<dbReference type="GO" id="GO:0046983">
    <property type="term" value="F:protein dimerization activity"/>
    <property type="evidence" value="ECO:0007669"/>
    <property type="project" value="InterPro"/>
</dbReference>
<dbReference type="SMART" id="SM00529">
    <property type="entry name" value="HTH_DTXR"/>
    <property type="match status" value="1"/>
</dbReference>
<evidence type="ECO:0000256" key="11">
    <source>
        <dbReference type="ARBA" id="ARBA00032593"/>
    </source>
</evidence>
<feature type="domain" description="HTH dtxR-type" evidence="12">
    <location>
        <begin position="1"/>
        <end position="62"/>
    </location>
</feature>
<dbReference type="InterPro" id="IPR038157">
    <property type="entry name" value="FeoA_core_dom"/>
</dbReference>
<dbReference type="STRING" id="140314.SAMN04488076_10397"/>
<dbReference type="InterPro" id="IPR022689">
    <property type="entry name" value="Iron_dep_repressor"/>
</dbReference>
<evidence type="ECO:0000256" key="1">
    <source>
        <dbReference type="ARBA" id="ARBA00004496"/>
    </source>
</evidence>
<dbReference type="InterPro" id="IPR036421">
    <property type="entry name" value="Fe_dep_repressor_sf"/>
</dbReference>
<organism evidence="13 14">
    <name type="scientific">Trichococcus palustris</name>
    <dbReference type="NCBI Taxonomy" id="140314"/>
    <lineage>
        <taxon>Bacteria</taxon>
        <taxon>Bacillati</taxon>
        <taxon>Bacillota</taxon>
        <taxon>Bacilli</taxon>
        <taxon>Lactobacillales</taxon>
        <taxon>Carnobacteriaceae</taxon>
        <taxon>Trichococcus</taxon>
    </lineage>
</organism>
<dbReference type="GO" id="GO:0005737">
    <property type="term" value="C:cytoplasm"/>
    <property type="evidence" value="ECO:0007669"/>
    <property type="project" value="UniProtKB-SubCell"/>
</dbReference>
<evidence type="ECO:0000256" key="5">
    <source>
        <dbReference type="ARBA" id="ARBA00022491"/>
    </source>
</evidence>
<dbReference type="Gene3D" id="1.10.10.10">
    <property type="entry name" value="Winged helix-like DNA-binding domain superfamily/Winged helix DNA-binding domain"/>
    <property type="match status" value="1"/>
</dbReference>
<name>A0A143Y985_9LACT</name>
<dbReference type="GO" id="GO:0046914">
    <property type="term" value="F:transition metal ion binding"/>
    <property type="evidence" value="ECO:0007669"/>
    <property type="project" value="InterPro"/>
</dbReference>
<dbReference type="PANTHER" id="PTHR33238">
    <property type="entry name" value="IRON (METAL) DEPENDENT REPRESSOR, DTXR FAMILY"/>
    <property type="match status" value="1"/>
</dbReference>
<keyword evidence="4" id="KW-0963">Cytoplasm</keyword>
<dbReference type="PANTHER" id="PTHR33238:SF11">
    <property type="entry name" value="TRANSCRIPTIONAL REGULATOR MNTR"/>
    <property type="match status" value="1"/>
</dbReference>
<proteinExistence type="inferred from homology"/>
<keyword evidence="5" id="KW-0678">Repressor</keyword>
<dbReference type="SUPFAM" id="SSF46785">
    <property type="entry name" value="Winged helix' DNA-binding domain"/>
    <property type="match status" value="1"/>
</dbReference>
<dbReference type="RefSeq" id="WP_087030590.1">
    <property type="nucleotide sequence ID" value="NZ_FJNE01000001.1"/>
</dbReference>
<dbReference type="AlphaFoldDB" id="A0A143Y985"/>
<sequence length="215" mass="24363">MTPHKEDYLKVIVELGGTNELVNNKQIGKALSVSPASVTEMSSKLLKEGYISHIPYQGVQITEKGLLIANKLIRKHRLWEVFLADKLGFDWTEVHEEAELLEHVSSDFLIDRLDAYLGFPKYDPHGGVIPDKDGRIEESASQPMTELSVGRRFVIKEVDDDDQEFLAYLLEKNVKLGVPYLLTAIEDYEGPYTFIAQNQESFQISYKAAGKIFVQ</sequence>
<evidence type="ECO:0000256" key="8">
    <source>
        <dbReference type="ARBA" id="ARBA00023159"/>
    </source>
</evidence>
<keyword evidence="7" id="KW-0238">DNA-binding</keyword>